<dbReference type="RefSeq" id="WP_311664077.1">
    <property type="nucleotide sequence ID" value="NZ_JAVRHT010000025.1"/>
</dbReference>
<dbReference type="EMBL" id="JAVRHT010000025">
    <property type="protein sequence ID" value="MDT0632308.1"/>
    <property type="molecule type" value="Genomic_DNA"/>
</dbReference>
<name>A0ABU3BSN1_9BACT</name>
<organism evidence="1 2">
    <name type="scientific">Rubrivirga litoralis</name>
    <dbReference type="NCBI Taxonomy" id="3075598"/>
    <lineage>
        <taxon>Bacteria</taxon>
        <taxon>Pseudomonadati</taxon>
        <taxon>Rhodothermota</taxon>
        <taxon>Rhodothermia</taxon>
        <taxon>Rhodothermales</taxon>
        <taxon>Rubricoccaceae</taxon>
        <taxon>Rubrivirga</taxon>
    </lineage>
</organism>
<reference evidence="1 2" key="1">
    <citation type="submission" date="2023-09" db="EMBL/GenBank/DDBJ databases">
        <authorList>
            <person name="Rey-Velasco X."/>
        </authorList>
    </citation>
    <scope>NUCLEOTIDE SEQUENCE [LARGE SCALE GENOMIC DNA]</scope>
    <source>
        <strain evidence="1 2">F394</strain>
    </source>
</reference>
<evidence type="ECO:0000313" key="1">
    <source>
        <dbReference type="EMBL" id="MDT0632308.1"/>
    </source>
</evidence>
<gene>
    <name evidence="1" type="ORF">RM540_11170</name>
</gene>
<keyword evidence="2" id="KW-1185">Reference proteome</keyword>
<dbReference type="Proteomes" id="UP001267426">
    <property type="component" value="Unassembled WGS sequence"/>
</dbReference>
<evidence type="ECO:0000313" key="2">
    <source>
        <dbReference type="Proteomes" id="UP001267426"/>
    </source>
</evidence>
<accession>A0ABU3BSN1</accession>
<protein>
    <submittedName>
        <fullName evidence="1">Uncharacterized protein</fullName>
    </submittedName>
</protein>
<proteinExistence type="predicted"/>
<sequence length="73" mass="7863">MPARPILRHRGFDVVVQSVPEGTRFAFAVLHRGLQLHASTPEFRSAVSADRAARRFVDDALGVFAFGEAAAAA</sequence>
<comment type="caution">
    <text evidence="1">The sequence shown here is derived from an EMBL/GenBank/DDBJ whole genome shotgun (WGS) entry which is preliminary data.</text>
</comment>